<proteinExistence type="inferred from homology"/>
<keyword evidence="6 10" id="KW-0407">Ion channel</keyword>
<comment type="activity regulation">
    <text evidence="10">Na(+) is not transported, but it plays an essential structural role and its presence is essential for fluoride channel function.</text>
</comment>
<keyword evidence="10" id="KW-0915">Sodium</keyword>
<keyword evidence="3 10" id="KW-0812">Transmembrane</keyword>
<comment type="caution">
    <text evidence="11">The sequence shown here is derived from an EMBL/GenBank/DDBJ whole genome shotgun (WGS) entry which is preliminary data.</text>
</comment>
<sequence>MSVLLVALGGAVGACLRFLADRWVQAQHDTGFPWGTLAVNAAGSLLLGLLTGAALFGMSPPLVRPLIGVGLCGALTTYSTFGYESVKLVTDGARWFAVLNVLGTVLAGLGAGGIGLLLAAAAWS</sequence>
<dbReference type="InterPro" id="IPR003691">
    <property type="entry name" value="FluC"/>
</dbReference>
<evidence type="ECO:0000256" key="5">
    <source>
        <dbReference type="ARBA" id="ARBA00023136"/>
    </source>
</evidence>
<keyword evidence="10" id="KW-0406">Ion transport</keyword>
<dbReference type="Pfam" id="PF02537">
    <property type="entry name" value="CRCB"/>
    <property type="match status" value="1"/>
</dbReference>
<dbReference type="EMBL" id="BAAARA010000002">
    <property type="protein sequence ID" value="GAA2335204.1"/>
    <property type="molecule type" value="Genomic_DNA"/>
</dbReference>
<keyword evidence="10" id="KW-0479">Metal-binding</keyword>
<protein>
    <recommendedName>
        <fullName evidence="10">Fluoride-specific ion channel FluC</fullName>
    </recommendedName>
</protein>
<feature type="binding site" evidence="10">
    <location>
        <position position="76"/>
    </location>
    <ligand>
        <name>Na(+)</name>
        <dbReference type="ChEBI" id="CHEBI:29101"/>
        <note>structural</note>
    </ligand>
</feature>
<gene>
    <name evidence="10" type="primary">fluC</name>
    <name evidence="10" type="synonym">crcB</name>
    <name evidence="11" type="ORF">GCM10009854_08790</name>
</gene>
<dbReference type="PANTHER" id="PTHR28259:SF1">
    <property type="entry name" value="FLUORIDE EXPORT PROTEIN 1-RELATED"/>
    <property type="match status" value="1"/>
</dbReference>
<evidence type="ECO:0000313" key="12">
    <source>
        <dbReference type="Proteomes" id="UP001501218"/>
    </source>
</evidence>
<name>A0ABN3FQX2_9PSEU</name>
<evidence type="ECO:0000256" key="9">
    <source>
        <dbReference type="ARBA" id="ARBA00049940"/>
    </source>
</evidence>
<evidence type="ECO:0000313" key="11">
    <source>
        <dbReference type="EMBL" id="GAA2335204.1"/>
    </source>
</evidence>
<evidence type="ECO:0000256" key="6">
    <source>
        <dbReference type="ARBA" id="ARBA00023303"/>
    </source>
</evidence>
<feature type="binding site" evidence="10">
    <location>
        <position position="73"/>
    </location>
    <ligand>
        <name>Na(+)</name>
        <dbReference type="ChEBI" id="CHEBI:29101"/>
        <note>structural</note>
    </ligand>
</feature>
<comment type="function">
    <text evidence="9 10">Fluoride-specific ion channel. Important for reducing fluoride concentration in the cell, thus reducing its toxicity.</text>
</comment>
<keyword evidence="10" id="KW-0813">Transport</keyword>
<evidence type="ECO:0000256" key="3">
    <source>
        <dbReference type="ARBA" id="ARBA00022692"/>
    </source>
</evidence>
<evidence type="ECO:0000256" key="2">
    <source>
        <dbReference type="ARBA" id="ARBA00022475"/>
    </source>
</evidence>
<feature type="transmembrane region" description="Helical" evidence="10">
    <location>
        <begin position="36"/>
        <end position="56"/>
    </location>
</feature>
<evidence type="ECO:0000256" key="1">
    <source>
        <dbReference type="ARBA" id="ARBA00004651"/>
    </source>
</evidence>
<dbReference type="Proteomes" id="UP001501218">
    <property type="component" value="Unassembled WGS sequence"/>
</dbReference>
<organism evidence="11 12">
    <name type="scientific">Saccharopolyspora halophila</name>
    <dbReference type="NCBI Taxonomy" id="405551"/>
    <lineage>
        <taxon>Bacteria</taxon>
        <taxon>Bacillati</taxon>
        <taxon>Actinomycetota</taxon>
        <taxon>Actinomycetes</taxon>
        <taxon>Pseudonocardiales</taxon>
        <taxon>Pseudonocardiaceae</taxon>
        <taxon>Saccharopolyspora</taxon>
    </lineage>
</organism>
<evidence type="ECO:0000256" key="8">
    <source>
        <dbReference type="ARBA" id="ARBA00035585"/>
    </source>
</evidence>
<accession>A0ABN3FQX2</accession>
<evidence type="ECO:0000256" key="7">
    <source>
        <dbReference type="ARBA" id="ARBA00035120"/>
    </source>
</evidence>
<dbReference type="PANTHER" id="PTHR28259">
    <property type="entry name" value="FLUORIDE EXPORT PROTEIN 1-RELATED"/>
    <property type="match status" value="1"/>
</dbReference>
<comment type="catalytic activity">
    <reaction evidence="8">
        <text>fluoride(in) = fluoride(out)</text>
        <dbReference type="Rhea" id="RHEA:76159"/>
        <dbReference type="ChEBI" id="CHEBI:17051"/>
    </reaction>
    <physiologicalReaction direction="left-to-right" evidence="8">
        <dbReference type="Rhea" id="RHEA:76160"/>
    </physiologicalReaction>
</comment>
<keyword evidence="2 10" id="KW-1003">Cell membrane</keyword>
<feature type="transmembrane region" description="Helical" evidence="10">
    <location>
        <begin position="95"/>
        <end position="123"/>
    </location>
</feature>
<keyword evidence="4 10" id="KW-1133">Transmembrane helix</keyword>
<evidence type="ECO:0000256" key="10">
    <source>
        <dbReference type="HAMAP-Rule" id="MF_00454"/>
    </source>
</evidence>
<reference evidence="12" key="1">
    <citation type="journal article" date="2019" name="Int. J. Syst. Evol. Microbiol.">
        <title>The Global Catalogue of Microorganisms (GCM) 10K type strain sequencing project: providing services to taxonomists for standard genome sequencing and annotation.</title>
        <authorList>
            <consortium name="The Broad Institute Genomics Platform"/>
            <consortium name="The Broad Institute Genome Sequencing Center for Infectious Disease"/>
            <person name="Wu L."/>
            <person name="Ma J."/>
        </authorList>
    </citation>
    <scope>NUCLEOTIDE SEQUENCE [LARGE SCALE GENOMIC DNA]</scope>
    <source>
        <strain evidence="12">JCM 16221</strain>
    </source>
</reference>
<comment type="similarity">
    <text evidence="7 10">Belongs to the fluoride channel Fluc/FEX (TC 1.A.43) family.</text>
</comment>
<dbReference type="HAMAP" id="MF_00454">
    <property type="entry name" value="FluC"/>
    <property type="match status" value="1"/>
</dbReference>
<evidence type="ECO:0000256" key="4">
    <source>
        <dbReference type="ARBA" id="ARBA00022989"/>
    </source>
</evidence>
<feature type="transmembrane region" description="Helical" evidence="10">
    <location>
        <begin position="63"/>
        <end position="83"/>
    </location>
</feature>
<keyword evidence="12" id="KW-1185">Reference proteome</keyword>
<dbReference type="NCBIfam" id="TIGR00494">
    <property type="entry name" value="crcB"/>
    <property type="match status" value="1"/>
</dbReference>
<dbReference type="RefSeq" id="WP_344126789.1">
    <property type="nucleotide sequence ID" value="NZ_BAAARA010000002.1"/>
</dbReference>
<keyword evidence="5 10" id="KW-0472">Membrane</keyword>
<comment type="subcellular location">
    <subcellularLocation>
        <location evidence="1 10">Cell membrane</location>
        <topology evidence="1 10">Multi-pass membrane protein</topology>
    </subcellularLocation>
</comment>